<dbReference type="STRING" id="1545044.SAMN05444276_10724"/>
<protein>
    <submittedName>
        <fullName evidence="5">Transcriptional regulator, HxlR family</fullName>
    </submittedName>
</protein>
<accession>A0A1H3BYG0</accession>
<dbReference type="PANTHER" id="PTHR33204:SF18">
    <property type="entry name" value="TRANSCRIPTIONAL REGULATORY PROTEIN"/>
    <property type="match status" value="1"/>
</dbReference>
<evidence type="ECO:0000313" key="6">
    <source>
        <dbReference type="Proteomes" id="UP000182944"/>
    </source>
</evidence>
<dbReference type="Gene3D" id="1.10.10.10">
    <property type="entry name" value="Winged helix-like DNA-binding domain superfamily/Winged helix DNA-binding domain"/>
    <property type="match status" value="1"/>
</dbReference>
<dbReference type="InterPro" id="IPR002577">
    <property type="entry name" value="HTH_HxlR"/>
</dbReference>
<dbReference type="Pfam" id="PF01638">
    <property type="entry name" value="HxlR"/>
    <property type="match status" value="1"/>
</dbReference>
<reference evidence="6" key="1">
    <citation type="submission" date="2016-10" db="EMBL/GenBank/DDBJ databases">
        <authorList>
            <person name="Varghese N."/>
            <person name="Submissions S."/>
        </authorList>
    </citation>
    <scope>NUCLEOTIDE SEQUENCE [LARGE SCALE GENOMIC DNA]</scope>
    <source>
        <strain evidence="6">DSM 29303</strain>
    </source>
</reference>
<dbReference type="InterPro" id="IPR036390">
    <property type="entry name" value="WH_DNA-bd_sf"/>
</dbReference>
<feature type="domain" description="HTH hxlR-type" evidence="4">
    <location>
        <begin position="33"/>
        <end position="131"/>
    </location>
</feature>
<dbReference type="EMBL" id="FNNA01000007">
    <property type="protein sequence ID" value="SDX46795.1"/>
    <property type="molecule type" value="Genomic_DNA"/>
</dbReference>
<evidence type="ECO:0000259" key="4">
    <source>
        <dbReference type="PROSITE" id="PS51118"/>
    </source>
</evidence>
<keyword evidence="3" id="KW-0804">Transcription</keyword>
<keyword evidence="6" id="KW-1185">Reference proteome</keyword>
<proteinExistence type="predicted"/>
<dbReference type="Proteomes" id="UP000182944">
    <property type="component" value="Unassembled WGS sequence"/>
</dbReference>
<name>A0A1H3BYG0_9RHOB</name>
<dbReference type="SUPFAM" id="SSF46785">
    <property type="entry name" value="Winged helix' DNA-binding domain"/>
    <property type="match status" value="1"/>
</dbReference>
<keyword evidence="1" id="KW-0805">Transcription regulation</keyword>
<organism evidence="5 6">
    <name type="scientific">Paracoccus sanguinis</name>
    <dbReference type="NCBI Taxonomy" id="1545044"/>
    <lineage>
        <taxon>Bacteria</taxon>
        <taxon>Pseudomonadati</taxon>
        <taxon>Pseudomonadota</taxon>
        <taxon>Alphaproteobacteria</taxon>
        <taxon>Rhodobacterales</taxon>
        <taxon>Paracoccaceae</taxon>
        <taxon>Paracoccus</taxon>
    </lineage>
</organism>
<dbReference type="PANTHER" id="PTHR33204">
    <property type="entry name" value="TRANSCRIPTIONAL REGULATOR, MARR FAMILY"/>
    <property type="match status" value="1"/>
</dbReference>
<sequence length="236" mass="25543">MAGYLHFATENFSYETDTEALLAETRKSYGEGCLAAHALDLIGDRWALLIVRELMLGPRRFGAIKARLPGIATNMLTRRLADLEAAGVLTHTTLPPPAAVPVYQLTPQGLGLWPILRELCRWAVTVPGHDPRLPISPVALMLSMQTMLRPAPGVIAAGFGMEDESFLVTTDGERIETVRALLPAGEMQFEAPPNLMAAMIYGPQPLAAQIAAGTLRFTGDPARGQAFVDRFRLGPV</sequence>
<evidence type="ECO:0000256" key="1">
    <source>
        <dbReference type="ARBA" id="ARBA00023015"/>
    </source>
</evidence>
<keyword evidence="2" id="KW-0238">DNA-binding</keyword>
<evidence type="ECO:0000256" key="3">
    <source>
        <dbReference type="ARBA" id="ARBA00023163"/>
    </source>
</evidence>
<evidence type="ECO:0000313" key="5">
    <source>
        <dbReference type="EMBL" id="SDX46795.1"/>
    </source>
</evidence>
<dbReference type="AlphaFoldDB" id="A0A1H3BYG0"/>
<dbReference type="PROSITE" id="PS51118">
    <property type="entry name" value="HTH_HXLR"/>
    <property type="match status" value="1"/>
</dbReference>
<dbReference type="InterPro" id="IPR036388">
    <property type="entry name" value="WH-like_DNA-bd_sf"/>
</dbReference>
<dbReference type="GO" id="GO:0003677">
    <property type="term" value="F:DNA binding"/>
    <property type="evidence" value="ECO:0007669"/>
    <property type="project" value="UniProtKB-KW"/>
</dbReference>
<evidence type="ECO:0000256" key="2">
    <source>
        <dbReference type="ARBA" id="ARBA00023125"/>
    </source>
</evidence>
<gene>
    <name evidence="5" type="ORF">SAMN05444276_10724</name>
</gene>